<organism evidence="1 2">
    <name type="scientific">Flavobacterium limicola</name>
    <dbReference type="NCBI Taxonomy" id="180441"/>
    <lineage>
        <taxon>Bacteria</taxon>
        <taxon>Pseudomonadati</taxon>
        <taxon>Bacteroidota</taxon>
        <taxon>Flavobacteriia</taxon>
        <taxon>Flavobacteriales</taxon>
        <taxon>Flavobacteriaceae</taxon>
        <taxon>Flavobacterium</taxon>
    </lineage>
</organism>
<comment type="caution">
    <text evidence="1">The sequence shown here is derived from an EMBL/GenBank/DDBJ whole genome shotgun (WGS) entry which is preliminary data.</text>
</comment>
<keyword evidence="2" id="KW-1185">Reference proteome</keyword>
<dbReference type="Proteomes" id="UP000280091">
    <property type="component" value="Unassembled WGS sequence"/>
</dbReference>
<dbReference type="RefSeq" id="WP_121366312.1">
    <property type="nucleotide sequence ID" value="NZ_RBXA01000007.1"/>
</dbReference>
<evidence type="ECO:0000313" key="2">
    <source>
        <dbReference type="Proteomes" id="UP000280091"/>
    </source>
</evidence>
<evidence type="ECO:0008006" key="3">
    <source>
        <dbReference type="Google" id="ProtNLM"/>
    </source>
</evidence>
<accession>A0A495RQ47</accession>
<sequence>MIKVGYLLSYDYDLIFTSINQIYEEADKIFIAIDVNRRTWSGNDYELPLSFFENIELLDYKNKIQIYEDNFYISELIPIECETRERNLLLKKMGRGWLIQLDVDEYVYDFKTLTNYLNKYWYLTLFPKFTPIVFKGKLITLFKQTEEGFLYIDNDEKFPFITNLNKYEFTRYNTKVRNHFVNVNVVHQSWARTDDEIQTKIKNWGHRDDFNTKNYFEFWKNISSSDYMNYNNIHPINPEVWNKLHFLPSKSIDEFINTYSIRNRQILINLSKMKIFKSMVKIIIGRE</sequence>
<proteinExistence type="predicted"/>
<name>A0A495RQ47_9FLAO</name>
<dbReference type="EMBL" id="RBXA01000007">
    <property type="protein sequence ID" value="RKS89652.1"/>
    <property type="molecule type" value="Genomic_DNA"/>
</dbReference>
<dbReference type="OrthoDB" id="745987at2"/>
<reference evidence="1 2" key="1">
    <citation type="submission" date="2018-10" db="EMBL/GenBank/DDBJ databases">
        <title>Genomic Encyclopedia of Archaeal and Bacterial Type Strains, Phase II (KMG-II): from individual species to whole genera.</title>
        <authorList>
            <person name="Goeker M."/>
        </authorList>
    </citation>
    <scope>NUCLEOTIDE SEQUENCE [LARGE SCALE GENOMIC DNA]</scope>
    <source>
        <strain evidence="1 2">DSM 15094</strain>
    </source>
</reference>
<evidence type="ECO:0000313" key="1">
    <source>
        <dbReference type="EMBL" id="RKS89652.1"/>
    </source>
</evidence>
<protein>
    <recommendedName>
        <fullName evidence="3">Glycosyl transferase family 2</fullName>
    </recommendedName>
</protein>
<dbReference type="AlphaFoldDB" id="A0A495RQ47"/>
<gene>
    <name evidence="1" type="ORF">BC952_3081</name>
</gene>